<dbReference type="EMBL" id="QTSX02002142">
    <property type="protein sequence ID" value="KAJ9078630.1"/>
    <property type="molecule type" value="Genomic_DNA"/>
</dbReference>
<organism evidence="1 2">
    <name type="scientific">Entomophthora muscae</name>
    <dbReference type="NCBI Taxonomy" id="34485"/>
    <lineage>
        <taxon>Eukaryota</taxon>
        <taxon>Fungi</taxon>
        <taxon>Fungi incertae sedis</taxon>
        <taxon>Zoopagomycota</taxon>
        <taxon>Entomophthoromycotina</taxon>
        <taxon>Entomophthoromycetes</taxon>
        <taxon>Entomophthorales</taxon>
        <taxon>Entomophthoraceae</taxon>
        <taxon>Entomophthora</taxon>
    </lineage>
</organism>
<dbReference type="Proteomes" id="UP001165960">
    <property type="component" value="Unassembled WGS sequence"/>
</dbReference>
<evidence type="ECO:0000313" key="1">
    <source>
        <dbReference type="EMBL" id="KAJ9078630.1"/>
    </source>
</evidence>
<proteinExistence type="predicted"/>
<sequence>MFFQSLFIALVYCQARCRKIHDRVEIRDMQASDRLAYFDAIKALAANRTQGQSEYDRIVKIHVLNARNIHMTPLFLPWHRHYLYHFQMKLFELNSSIVIPYWDTGMDSQKPEESEIFTRDFYGGTGNEILDHCLANGQFTGMRVTVEDQQPNGTFRRCIRRQFDGKTKISPFFSSDTISPIIRNNNFTEFTSQIETGPHAPPHNNIGGQRGHMGRMSSPNDPIFWIHHANVDYWYAQWQDSFGKDNYIPGKENDPLPHFSPTTVKDTFDTLAYPYCYRYVPKIVPPVNPSPEQTPSDQGQPQPNNPSTSQNIQPIVTQLVITDLHRRQNTPALGSNPDQLLLALKEACPANVCPDAFDRNDLRRLRVPKPTPLRWILMNNLDLVEVRRQEIANAMLIFALNRNENYQSKDSIGMWSYYHYTSSSSRTSSQSNRTSRSRQVTRTILSNTG</sequence>
<comment type="caution">
    <text evidence="1">The sequence shown here is derived from an EMBL/GenBank/DDBJ whole genome shotgun (WGS) entry which is preliminary data.</text>
</comment>
<keyword evidence="2" id="KW-1185">Reference proteome</keyword>
<accession>A0ACC2TVW9</accession>
<protein>
    <submittedName>
        <fullName evidence="1">Uncharacterized protein</fullName>
    </submittedName>
</protein>
<evidence type="ECO:0000313" key="2">
    <source>
        <dbReference type="Proteomes" id="UP001165960"/>
    </source>
</evidence>
<reference evidence="1" key="1">
    <citation type="submission" date="2022-04" db="EMBL/GenBank/DDBJ databases">
        <title>Genome of the entomopathogenic fungus Entomophthora muscae.</title>
        <authorList>
            <person name="Elya C."/>
            <person name="Lovett B.R."/>
            <person name="Lee E."/>
            <person name="Macias A.M."/>
            <person name="Hajek A.E."/>
            <person name="De Bivort B.L."/>
            <person name="Kasson M.T."/>
            <person name="De Fine Licht H.H."/>
            <person name="Stajich J.E."/>
        </authorList>
    </citation>
    <scope>NUCLEOTIDE SEQUENCE</scope>
    <source>
        <strain evidence="1">Berkeley</strain>
    </source>
</reference>
<gene>
    <name evidence="1" type="ORF">DSO57_1004894</name>
</gene>
<name>A0ACC2TVW9_9FUNG</name>